<dbReference type="Proteomes" id="UP001139648">
    <property type="component" value="Unassembled WGS sequence"/>
</dbReference>
<accession>A0A9X2GGU8</accession>
<dbReference type="AlphaFoldDB" id="A0A9X2GGU8"/>
<organism evidence="1 2">
    <name type="scientific">Nonomuraea thailandensis</name>
    <dbReference type="NCBI Taxonomy" id="1188745"/>
    <lineage>
        <taxon>Bacteria</taxon>
        <taxon>Bacillati</taxon>
        <taxon>Actinomycetota</taxon>
        <taxon>Actinomycetes</taxon>
        <taxon>Streptosporangiales</taxon>
        <taxon>Streptosporangiaceae</taxon>
        <taxon>Nonomuraea</taxon>
    </lineage>
</organism>
<comment type="caution">
    <text evidence="1">The sequence shown here is derived from an EMBL/GenBank/DDBJ whole genome shotgun (WGS) entry which is preliminary data.</text>
</comment>
<gene>
    <name evidence="1" type="ORF">HD597_005879</name>
</gene>
<dbReference type="EMBL" id="JAMZEB010000002">
    <property type="protein sequence ID" value="MCP2358859.1"/>
    <property type="molecule type" value="Genomic_DNA"/>
</dbReference>
<reference evidence="1" key="1">
    <citation type="submission" date="2022-06" db="EMBL/GenBank/DDBJ databases">
        <title>Sequencing the genomes of 1000 actinobacteria strains.</title>
        <authorList>
            <person name="Klenk H.-P."/>
        </authorList>
    </citation>
    <scope>NUCLEOTIDE SEQUENCE</scope>
    <source>
        <strain evidence="1">DSM 46694</strain>
    </source>
</reference>
<protein>
    <submittedName>
        <fullName evidence="1">Uncharacterized protein</fullName>
    </submittedName>
</protein>
<proteinExistence type="predicted"/>
<evidence type="ECO:0000313" key="2">
    <source>
        <dbReference type="Proteomes" id="UP001139648"/>
    </source>
</evidence>
<dbReference type="RefSeq" id="WP_253746027.1">
    <property type="nucleotide sequence ID" value="NZ_BAABKA010000007.1"/>
</dbReference>
<keyword evidence="2" id="KW-1185">Reference proteome</keyword>
<sequence>MADSSGESVAASGDGVLIDWTSIRRLARRFDRTGDDVTALLRASSPLATTSGLVGGDEEGRAFAEWYADGYDSLADAMRRIADKSFTSAAGLRDFDALWDYLELHIISTLPAIPDLPGPPVPEAPPRQEGA</sequence>
<name>A0A9X2GGU8_9ACTN</name>
<evidence type="ECO:0000313" key="1">
    <source>
        <dbReference type="EMBL" id="MCP2358859.1"/>
    </source>
</evidence>